<protein>
    <submittedName>
        <fullName evidence="1">Uncharacterized protein</fullName>
    </submittedName>
</protein>
<evidence type="ECO:0000313" key="1">
    <source>
        <dbReference type="EMBL" id="AMK55018.1"/>
    </source>
</evidence>
<evidence type="ECO:0000313" key="2">
    <source>
        <dbReference type="Proteomes" id="UP000069771"/>
    </source>
</evidence>
<gene>
    <name evidence="1" type="ORF">AALO17_18840</name>
</gene>
<dbReference type="Proteomes" id="UP000069771">
    <property type="component" value="Chromosome"/>
</dbReference>
<sequence length="47" mass="5702">MFPFFALFKRSIQRCFVLFRYNVTTHGTYLETIAHKFTEQKIGMLLR</sequence>
<dbReference type="AlphaFoldDB" id="A0A140DWJ1"/>
<keyword evidence="2" id="KW-1185">Reference proteome</keyword>
<accession>A0A140DWJ1</accession>
<reference evidence="1 2" key="1">
    <citation type="journal article" date="2016" name="Gut Pathog.">
        <title>Whole genome sequencing of "Faecalibaculum rodentium" ALO17, isolated from C57BL/6J laboratory mouse feces.</title>
        <authorList>
            <person name="Lim S."/>
            <person name="Chang D.H."/>
            <person name="Ahn S."/>
            <person name="Kim B.C."/>
        </authorList>
    </citation>
    <scope>NUCLEOTIDE SEQUENCE [LARGE SCALE GENOMIC DNA]</scope>
    <source>
        <strain evidence="1 2">Alo17</strain>
    </source>
</reference>
<name>A0A140DWJ1_9FIRM</name>
<dbReference type="EMBL" id="CP011391">
    <property type="protein sequence ID" value="AMK55018.1"/>
    <property type="molecule type" value="Genomic_DNA"/>
</dbReference>
<proteinExistence type="predicted"/>
<dbReference type="KEGG" id="fro:AALO17_18840"/>
<organism evidence="1 2">
    <name type="scientific">Faecalibaculum rodentium</name>
    <dbReference type="NCBI Taxonomy" id="1702221"/>
    <lineage>
        <taxon>Bacteria</taxon>
        <taxon>Bacillati</taxon>
        <taxon>Bacillota</taxon>
        <taxon>Erysipelotrichia</taxon>
        <taxon>Erysipelotrichales</taxon>
        <taxon>Erysipelotrichaceae</taxon>
        <taxon>Faecalibaculum</taxon>
    </lineage>
</organism>